<keyword evidence="2" id="KW-1185">Reference proteome</keyword>
<reference evidence="2" key="1">
    <citation type="submission" date="2019-05" db="EMBL/GenBank/DDBJ databases">
        <title>Flavobacterium profundi sp. nov., isolated from a deep-sea seamount.</title>
        <authorList>
            <person name="Zhang D.-C."/>
        </authorList>
    </citation>
    <scope>NUCLEOTIDE SEQUENCE [LARGE SCALE GENOMIC DNA]</scope>
    <source>
        <strain evidence="2">TP390</strain>
    </source>
</reference>
<dbReference type="Proteomes" id="UP000431264">
    <property type="component" value="Unassembled WGS sequence"/>
</dbReference>
<name>A0A6I4IVJ5_9FLAO</name>
<evidence type="ECO:0000313" key="1">
    <source>
        <dbReference type="EMBL" id="MVO10913.1"/>
    </source>
</evidence>
<comment type="caution">
    <text evidence="1">The sequence shown here is derived from an EMBL/GenBank/DDBJ whole genome shotgun (WGS) entry which is preliminary data.</text>
</comment>
<dbReference type="OrthoDB" id="5502211at2"/>
<dbReference type="EMBL" id="WQLW01000017">
    <property type="protein sequence ID" value="MVO10913.1"/>
    <property type="molecule type" value="Genomic_DNA"/>
</dbReference>
<accession>A0A6I4IVJ5</accession>
<proteinExistence type="predicted"/>
<evidence type="ECO:0000313" key="2">
    <source>
        <dbReference type="Proteomes" id="UP000431264"/>
    </source>
</evidence>
<protein>
    <submittedName>
        <fullName evidence="1">Uncharacterized protein</fullName>
    </submittedName>
</protein>
<dbReference type="RefSeq" id="WP_140999334.1">
    <property type="nucleotide sequence ID" value="NZ_VDCZ01000017.1"/>
</dbReference>
<organism evidence="1 2">
    <name type="scientific">Flavobacterium profundi</name>
    <dbReference type="NCBI Taxonomy" id="1774945"/>
    <lineage>
        <taxon>Bacteria</taxon>
        <taxon>Pseudomonadati</taxon>
        <taxon>Bacteroidota</taxon>
        <taxon>Flavobacteriia</taxon>
        <taxon>Flavobacteriales</taxon>
        <taxon>Flavobacteriaceae</taxon>
        <taxon>Flavobacterium</taxon>
    </lineage>
</organism>
<dbReference type="AlphaFoldDB" id="A0A6I4IVJ5"/>
<sequence length="132" mass="15061">MTNEITYSSFFKKVKDSIAEGTFAKLTLAKTIGKPELQNIYIKLIVEENTLKFILTKKIYDGEKKEITSVHDLENLESEVTPYLTNPFLTALLFTIEEDVTMKINKKKVASIIEQPPTFKNADPILIEYLNA</sequence>
<gene>
    <name evidence="1" type="ORF">GOQ30_17210</name>
</gene>